<proteinExistence type="inferred from homology"/>
<evidence type="ECO:0000256" key="3">
    <source>
        <dbReference type="ARBA" id="ARBA00004496"/>
    </source>
</evidence>
<evidence type="ECO:0000313" key="13">
    <source>
        <dbReference type="Proteomes" id="UP000186955"/>
    </source>
</evidence>
<feature type="binding site" evidence="10">
    <location>
        <begin position="35"/>
        <end position="36"/>
    </location>
    <ligand>
        <name>FAD</name>
        <dbReference type="ChEBI" id="CHEBI:57692"/>
    </ligand>
</feature>
<keyword evidence="8 10" id="KW-0274">FAD</keyword>
<keyword evidence="5" id="KW-0963">Cytoplasm</keyword>
<comment type="cofactor">
    <cofactor evidence="1 10">
        <name>FAD</name>
        <dbReference type="ChEBI" id="CHEBI:57692"/>
    </cofactor>
</comment>
<accession>A0A1Q5UBV8</accession>
<dbReference type="Proteomes" id="UP000186955">
    <property type="component" value="Unassembled WGS sequence"/>
</dbReference>
<evidence type="ECO:0000256" key="6">
    <source>
        <dbReference type="ARBA" id="ARBA00022512"/>
    </source>
</evidence>
<dbReference type="InterPro" id="IPR000172">
    <property type="entry name" value="GMC_OxRdtase_N"/>
</dbReference>
<dbReference type="SUPFAM" id="SSF54373">
    <property type="entry name" value="FAD-linked reductases, C-terminal domain"/>
    <property type="match status" value="1"/>
</dbReference>
<feature type="domain" description="Glucose-methanol-choline oxidoreductase N-terminal" evidence="11">
    <location>
        <begin position="282"/>
        <end position="296"/>
    </location>
</feature>
<dbReference type="InterPro" id="IPR012132">
    <property type="entry name" value="GMC_OxRdtase"/>
</dbReference>
<dbReference type="InterPro" id="IPR007867">
    <property type="entry name" value="GMC_OxRtase_C"/>
</dbReference>
<dbReference type="Gene3D" id="3.50.50.60">
    <property type="entry name" value="FAD/NAD(P)-binding domain"/>
    <property type="match status" value="1"/>
</dbReference>
<feature type="active site" description="Proton acceptor" evidence="9">
    <location>
        <position position="571"/>
    </location>
</feature>
<evidence type="ECO:0000256" key="2">
    <source>
        <dbReference type="ARBA" id="ARBA00004191"/>
    </source>
</evidence>
<dbReference type="Pfam" id="PF00732">
    <property type="entry name" value="GMC_oxred_N"/>
    <property type="match status" value="1"/>
</dbReference>
<evidence type="ECO:0000256" key="1">
    <source>
        <dbReference type="ARBA" id="ARBA00001974"/>
    </source>
</evidence>
<dbReference type="InterPro" id="IPR036188">
    <property type="entry name" value="FAD/NAD-bd_sf"/>
</dbReference>
<dbReference type="GO" id="GO:0005737">
    <property type="term" value="C:cytoplasm"/>
    <property type="evidence" value="ECO:0007669"/>
    <property type="project" value="UniProtKB-SubCell"/>
</dbReference>
<name>A0A1Q5UBV8_9EURO</name>
<dbReference type="GO" id="GO:0016614">
    <property type="term" value="F:oxidoreductase activity, acting on CH-OH group of donors"/>
    <property type="evidence" value="ECO:0007669"/>
    <property type="project" value="InterPro"/>
</dbReference>
<evidence type="ECO:0000256" key="7">
    <source>
        <dbReference type="ARBA" id="ARBA00022630"/>
    </source>
</evidence>
<dbReference type="AlphaFoldDB" id="A0A1Q5UBV8"/>
<dbReference type="PANTHER" id="PTHR11552">
    <property type="entry name" value="GLUCOSE-METHANOL-CHOLINE GMC OXIDOREDUCTASE"/>
    <property type="match status" value="1"/>
</dbReference>
<comment type="similarity">
    <text evidence="4">Belongs to the GMC oxidoreductase family.</text>
</comment>
<evidence type="ECO:0000313" key="12">
    <source>
        <dbReference type="EMBL" id="OKP09949.1"/>
    </source>
</evidence>
<keyword evidence="6" id="KW-0134">Cell wall</keyword>
<dbReference type="PROSITE" id="PS00624">
    <property type="entry name" value="GMC_OXRED_2"/>
    <property type="match status" value="1"/>
</dbReference>
<dbReference type="Gene3D" id="3.30.560.10">
    <property type="entry name" value="Glucose Oxidase, domain 3"/>
    <property type="match status" value="1"/>
</dbReference>
<evidence type="ECO:0000256" key="4">
    <source>
        <dbReference type="ARBA" id="ARBA00010790"/>
    </source>
</evidence>
<reference evidence="12 13" key="1">
    <citation type="submission" date="2016-10" db="EMBL/GenBank/DDBJ databases">
        <title>Genome sequence of the ascomycete fungus Penicillium subrubescens.</title>
        <authorList>
            <person name="De Vries R.P."/>
            <person name="Peng M."/>
            <person name="Dilokpimol A."/>
            <person name="Hilden K."/>
            <person name="Makela M.R."/>
            <person name="Grigoriev I."/>
            <person name="Riley R."/>
            <person name="Granchi Z."/>
        </authorList>
    </citation>
    <scope>NUCLEOTIDE SEQUENCE [LARGE SCALE GENOMIC DNA]</scope>
    <source>
        <strain evidence="12 13">CBS 132785</strain>
    </source>
</reference>
<evidence type="ECO:0000256" key="5">
    <source>
        <dbReference type="ARBA" id="ARBA00022490"/>
    </source>
</evidence>
<evidence type="ECO:0000259" key="11">
    <source>
        <dbReference type="PROSITE" id="PS00624"/>
    </source>
</evidence>
<evidence type="ECO:0000256" key="10">
    <source>
        <dbReference type="PIRSR" id="PIRSR000137-2"/>
    </source>
</evidence>
<keyword evidence="7" id="KW-0285">Flavoprotein</keyword>
<feature type="active site" description="Proton donor" evidence="9">
    <location>
        <position position="527"/>
    </location>
</feature>
<evidence type="ECO:0000256" key="8">
    <source>
        <dbReference type="ARBA" id="ARBA00022827"/>
    </source>
</evidence>
<dbReference type="PANTHER" id="PTHR11552:SF147">
    <property type="entry name" value="CHOLINE DEHYDROGENASE, MITOCHONDRIAL"/>
    <property type="match status" value="1"/>
</dbReference>
<keyword evidence="6" id="KW-0964">Secreted</keyword>
<organism evidence="12 13">
    <name type="scientific">Penicillium subrubescens</name>
    <dbReference type="NCBI Taxonomy" id="1316194"/>
    <lineage>
        <taxon>Eukaryota</taxon>
        <taxon>Fungi</taxon>
        <taxon>Dikarya</taxon>
        <taxon>Ascomycota</taxon>
        <taxon>Pezizomycotina</taxon>
        <taxon>Eurotiomycetes</taxon>
        <taxon>Eurotiomycetidae</taxon>
        <taxon>Eurotiales</taxon>
        <taxon>Aspergillaceae</taxon>
        <taxon>Penicillium</taxon>
    </lineage>
</organism>
<dbReference type="STRING" id="1316194.A0A1Q5UBV8"/>
<gene>
    <name evidence="12" type="ORF">PENSUB_4661</name>
</gene>
<dbReference type="GO" id="GO:0050660">
    <property type="term" value="F:flavin adenine dinucleotide binding"/>
    <property type="evidence" value="ECO:0007669"/>
    <property type="project" value="InterPro"/>
</dbReference>
<protein>
    <submittedName>
        <fullName evidence="12">Oxygen-dependent choline dehydrogenase</fullName>
    </submittedName>
</protein>
<dbReference type="Pfam" id="PF05199">
    <property type="entry name" value="GMC_oxred_C"/>
    <property type="match status" value="1"/>
</dbReference>
<dbReference type="EMBL" id="MNBE01000424">
    <property type="protein sequence ID" value="OKP09949.1"/>
    <property type="molecule type" value="Genomic_DNA"/>
</dbReference>
<feature type="binding site" evidence="10">
    <location>
        <position position="242"/>
    </location>
    <ligand>
        <name>FAD</name>
        <dbReference type="ChEBI" id="CHEBI:57692"/>
    </ligand>
</feature>
<dbReference type="PIRSF" id="PIRSF000137">
    <property type="entry name" value="Alcohol_oxidase"/>
    <property type="match status" value="1"/>
</dbReference>
<keyword evidence="13" id="KW-1185">Reference proteome</keyword>
<comment type="subcellular location">
    <subcellularLocation>
        <location evidence="3">Cytoplasm</location>
    </subcellularLocation>
    <subcellularLocation>
        <location evidence="2">Secreted</location>
        <location evidence="2">Cell wall</location>
    </subcellularLocation>
</comment>
<dbReference type="SUPFAM" id="SSF51905">
    <property type="entry name" value="FAD/NAD(P)-binding domain"/>
    <property type="match status" value="1"/>
</dbReference>
<sequence>MASESDQTYDYIVCGWVGHVTAVQESQLTIDSGGTSGCVVAGRLAENSEIKVLLLEAGQHNKDLENVHMAGGWSNNFDAETDWNFVTPPMAGVDNRQVKLSRGRFLGGCSGCNGTLCIRGCKQDYDDWELEGWSGEEFFNYMKKAETFHSKPWFKADNESHGYSGPLHTEPHDLAPISNLLLDSFVSEGLPLNHDMFSTGDVPHGCGHAPRTVYSGVRTTGADFVTNKNSRGNITIQTDTTVDKVIFTQKGDQLRASGVAAKTSDGGSKIYHARKEIVISGGAYCSPAILLRSGIGPKEELAKHNIPCTVSAPGVGQNLMDHLIVFMFYETEKAGLTTDYHVYHDGNFNKTYAEWKEKKTGFLSTFPFGAFAFARLDDRLKDEPLWKNAPRQIGRDPMGLSPKQPNIEFFTAECYGGPKQYNQFPIDHKHAFSMIAELFAPKSRGSVTLKSANPMENPIVDCNYLADPLDVLVLSEACRFGNEIVMNGAGTKDIVKGSWPSNLSHHTYKTREEWIPYVKEHATTCYHAAGTCAMGKNDDPMAVLDEKLRVRGVVGLRVADCSVMPALHGGHTQMPAYGIGEKCADLIKETW</sequence>
<evidence type="ECO:0000256" key="9">
    <source>
        <dbReference type="PIRSR" id="PIRSR000137-1"/>
    </source>
</evidence>
<comment type="caution">
    <text evidence="12">The sequence shown here is derived from an EMBL/GenBank/DDBJ whole genome shotgun (WGS) entry which is preliminary data.</text>
</comment>